<dbReference type="PROSITE" id="PS50112">
    <property type="entry name" value="PAS"/>
    <property type="match status" value="1"/>
</dbReference>
<accession>A0A3M3C9F2</accession>
<dbReference type="PROSITE" id="PS50111">
    <property type="entry name" value="CHEMOTAXIS_TRANSDUC_2"/>
    <property type="match status" value="1"/>
</dbReference>
<dbReference type="InterPro" id="IPR013655">
    <property type="entry name" value="PAS_fold_3"/>
</dbReference>
<comment type="similarity">
    <text evidence="8">Belongs to the methyl-accepting chemotaxis (MCP) protein family.</text>
</comment>
<feature type="domain" description="PAS" evidence="11">
    <location>
        <begin position="97"/>
        <end position="152"/>
    </location>
</feature>
<evidence type="ECO:0000256" key="1">
    <source>
        <dbReference type="ARBA" id="ARBA00004236"/>
    </source>
</evidence>
<keyword evidence="7 9" id="KW-0807">Transducer</keyword>
<dbReference type="GO" id="GO:0007165">
    <property type="term" value="P:signal transduction"/>
    <property type="evidence" value="ECO:0007669"/>
    <property type="project" value="UniProtKB-KW"/>
</dbReference>
<feature type="domain" description="PAC" evidence="12">
    <location>
        <begin position="277"/>
        <end position="329"/>
    </location>
</feature>
<feature type="domain" description="Methyl-accepting transducer" evidence="10">
    <location>
        <begin position="314"/>
        <end position="500"/>
    </location>
</feature>
<protein>
    <submittedName>
        <fullName evidence="13">Methyl-accepting chemotaxis transducer/sensory box protein</fullName>
    </submittedName>
</protein>
<dbReference type="Gene3D" id="1.10.287.950">
    <property type="entry name" value="Methyl-accepting chemotaxis protein"/>
    <property type="match status" value="1"/>
</dbReference>
<evidence type="ECO:0000256" key="4">
    <source>
        <dbReference type="ARBA" id="ARBA00022692"/>
    </source>
</evidence>
<sequence length="500" mass="55374">MGDKWPRAVITEKISQQCARWPLDGRFFCRNRPVIQSATIRRNALNPSTLVSIYTYNLTMGAVMFNARLKKELQAQKAELSMYRQMQKGMDAQMVCLTLDANHHIVHANENFLNTLGYSLEQLLGKDLDHLVPTYVKQLDCYRSLKVAVQKGESVIDRYRFLHADGRLVWIRALWQPVLDEQGRLMTLQCYGSDITQIVETAAENSAFIQALLRSTAVIEFNLSGQVLTANDQFLRGMGYSLAQIKGKHHSIFCDPAETSQASYREFWAMLNRGEFVAGRFKRIDSNGREVWLEATYNPVHDAHGRLYKVVKFATMVTDQVAREEEVSQAASVAFEISQQTDVSAQRGADVVQNTVQTMRKISEEMQTASSGIEALGKQSLLINSIVQTIGGIAQQTNLLALNAAIEAARAGEQGRGFAVVADEVRQLAGRTSAATEEIVSVVQQNQSLADEAVRGMANSRTQAEQGLVLANEAGAVIVEIQEGAKQVVGAVGRFANQLK</sequence>
<evidence type="ECO:0000313" key="13">
    <source>
        <dbReference type="EMBL" id="RMO33056.1"/>
    </source>
</evidence>
<keyword evidence="3" id="KW-0488">Methylation</keyword>
<keyword evidence="5" id="KW-1133">Transmembrane helix</keyword>
<dbReference type="PANTHER" id="PTHR32089">
    <property type="entry name" value="METHYL-ACCEPTING CHEMOTAXIS PROTEIN MCPB"/>
    <property type="match status" value="1"/>
</dbReference>
<proteinExistence type="inferred from homology"/>
<evidence type="ECO:0000259" key="10">
    <source>
        <dbReference type="PROSITE" id="PS50111"/>
    </source>
</evidence>
<dbReference type="Pfam" id="PF08447">
    <property type="entry name" value="PAS_3"/>
    <property type="match status" value="2"/>
</dbReference>
<evidence type="ECO:0000259" key="11">
    <source>
        <dbReference type="PROSITE" id="PS50112"/>
    </source>
</evidence>
<dbReference type="GO" id="GO:0005886">
    <property type="term" value="C:plasma membrane"/>
    <property type="evidence" value="ECO:0007669"/>
    <property type="project" value="UniProtKB-SubCell"/>
</dbReference>
<dbReference type="InterPro" id="IPR000700">
    <property type="entry name" value="PAS-assoc_C"/>
</dbReference>
<evidence type="ECO:0000256" key="3">
    <source>
        <dbReference type="ARBA" id="ARBA00022481"/>
    </source>
</evidence>
<dbReference type="CDD" id="cd00130">
    <property type="entry name" value="PAS"/>
    <property type="match status" value="2"/>
</dbReference>
<dbReference type="AlphaFoldDB" id="A0A3M3C9F2"/>
<evidence type="ECO:0000256" key="5">
    <source>
        <dbReference type="ARBA" id="ARBA00022989"/>
    </source>
</evidence>
<evidence type="ECO:0000256" key="7">
    <source>
        <dbReference type="ARBA" id="ARBA00023224"/>
    </source>
</evidence>
<dbReference type="EMBL" id="RBPQ01000028">
    <property type="protein sequence ID" value="RMO33056.1"/>
    <property type="molecule type" value="Genomic_DNA"/>
</dbReference>
<keyword evidence="6" id="KW-0472">Membrane</keyword>
<dbReference type="InterPro" id="IPR001610">
    <property type="entry name" value="PAC"/>
</dbReference>
<organism evidence="13 14">
    <name type="scientific">Pseudomonas syringae pv. pisi</name>
    <dbReference type="NCBI Taxonomy" id="59510"/>
    <lineage>
        <taxon>Bacteria</taxon>
        <taxon>Pseudomonadati</taxon>
        <taxon>Pseudomonadota</taxon>
        <taxon>Gammaproteobacteria</taxon>
        <taxon>Pseudomonadales</taxon>
        <taxon>Pseudomonadaceae</taxon>
        <taxon>Pseudomonas</taxon>
        <taxon>Pseudomonas syringae</taxon>
    </lineage>
</organism>
<dbReference type="SUPFAM" id="SSF58104">
    <property type="entry name" value="Methyl-accepting chemotaxis protein (MCP) signaling domain"/>
    <property type="match status" value="1"/>
</dbReference>
<evidence type="ECO:0000256" key="2">
    <source>
        <dbReference type="ARBA" id="ARBA00022475"/>
    </source>
</evidence>
<dbReference type="InterPro" id="IPR000014">
    <property type="entry name" value="PAS"/>
</dbReference>
<keyword evidence="4" id="KW-0812">Transmembrane</keyword>
<dbReference type="Gene3D" id="3.30.450.20">
    <property type="entry name" value="PAS domain"/>
    <property type="match status" value="2"/>
</dbReference>
<gene>
    <name evidence="13" type="ORF">ALQ44_05590</name>
</gene>
<dbReference type="SMART" id="SM00091">
    <property type="entry name" value="PAS"/>
    <property type="match status" value="2"/>
</dbReference>
<comment type="caution">
    <text evidence="13">The sequence shown here is derived from an EMBL/GenBank/DDBJ whole genome shotgun (WGS) entry which is preliminary data.</text>
</comment>
<dbReference type="InterPro" id="IPR004089">
    <property type="entry name" value="MCPsignal_dom"/>
</dbReference>
<dbReference type="CDD" id="cd11386">
    <property type="entry name" value="MCP_signal"/>
    <property type="match status" value="1"/>
</dbReference>
<evidence type="ECO:0000256" key="8">
    <source>
        <dbReference type="ARBA" id="ARBA00029447"/>
    </source>
</evidence>
<dbReference type="PANTHER" id="PTHR32089:SF112">
    <property type="entry name" value="LYSOZYME-LIKE PROTEIN-RELATED"/>
    <property type="match status" value="1"/>
</dbReference>
<name>A0A3M3C9F2_PSESJ</name>
<evidence type="ECO:0000313" key="14">
    <source>
        <dbReference type="Proteomes" id="UP000276886"/>
    </source>
</evidence>
<dbReference type="SMART" id="SM00283">
    <property type="entry name" value="MA"/>
    <property type="match status" value="1"/>
</dbReference>
<dbReference type="InterPro" id="IPR004090">
    <property type="entry name" value="Chemotax_Me-accpt_rcpt"/>
</dbReference>
<evidence type="ECO:0000259" key="12">
    <source>
        <dbReference type="PROSITE" id="PS50113"/>
    </source>
</evidence>
<dbReference type="GO" id="GO:0004888">
    <property type="term" value="F:transmembrane signaling receptor activity"/>
    <property type="evidence" value="ECO:0007669"/>
    <property type="project" value="InterPro"/>
</dbReference>
<dbReference type="PRINTS" id="PR00260">
    <property type="entry name" value="CHEMTRNSDUCR"/>
</dbReference>
<dbReference type="InterPro" id="IPR035965">
    <property type="entry name" value="PAS-like_dom_sf"/>
</dbReference>
<dbReference type="Proteomes" id="UP000276886">
    <property type="component" value="Unassembled WGS sequence"/>
</dbReference>
<reference evidence="13 14" key="1">
    <citation type="submission" date="2018-08" db="EMBL/GenBank/DDBJ databases">
        <title>Recombination of ecologically and evolutionarily significant loci maintains genetic cohesion in the Pseudomonas syringae species complex.</title>
        <authorList>
            <person name="Dillon M."/>
            <person name="Thakur S."/>
            <person name="Almeida R.N.D."/>
            <person name="Weir B.S."/>
            <person name="Guttman D.S."/>
        </authorList>
    </citation>
    <scope>NUCLEOTIDE SEQUENCE [LARGE SCALE GENOMIC DNA]</scope>
    <source>
        <strain evidence="13 14">ICMP 2788</strain>
    </source>
</reference>
<dbReference type="PROSITE" id="PS50113">
    <property type="entry name" value="PAC"/>
    <property type="match status" value="2"/>
</dbReference>
<dbReference type="SUPFAM" id="SSF55785">
    <property type="entry name" value="PYP-like sensor domain (PAS domain)"/>
    <property type="match status" value="2"/>
</dbReference>
<comment type="subcellular location">
    <subcellularLocation>
        <location evidence="1">Cell membrane</location>
    </subcellularLocation>
</comment>
<dbReference type="SMART" id="SM00086">
    <property type="entry name" value="PAC"/>
    <property type="match status" value="2"/>
</dbReference>
<dbReference type="Pfam" id="PF00015">
    <property type="entry name" value="MCPsignal"/>
    <property type="match status" value="1"/>
</dbReference>
<dbReference type="NCBIfam" id="TIGR00229">
    <property type="entry name" value="sensory_box"/>
    <property type="match status" value="2"/>
</dbReference>
<dbReference type="GO" id="GO:0006935">
    <property type="term" value="P:chemotaxis"/>
    <property type="evidence" value="ECO:0007669"/>
    <property type="project" value="InterPro"/>
</dbReference>
<keyword evidence="2" id="KW-1003">Cell membrane</keyword>
<feature type="domain" description="PAC" evidence="12">
    <location>
        <begin position="155"/>
        <end position="207"/>
    </location>
</feature>
<evidence type="ECO:0000256" key="6">
    <source>
        <dbReference type="ARBA" id="ARBA00023136"/>
    </source>
</evidence>
<evidence type="ECO:0000256" key="9">
    <source>
        <dbReference type="PROSITE-ProRule" id="PRU00284"/>
    </source>
</evidence>